<proteinExistence type="predicted"/>
<reference evidence="2" key="1">
    <citation type="journal article" date="2021" name="PeerJ">
        <title>Extensive microbial diversity within the chicken gut microbiome revealed by metagenomics and culture.</title>
        <authorList>
            <person name="Gilroy R."/>
            <person name="Ravi A."/>
            <person name="Getino M."/>
            <person name="Pursley I."/>
            <person name="Horton D.L."/>
            <person name="Alikhan N.F."/>
            <person name="Baker D."/>
            <person name="Gharbi K."/>
            <person name="Hall N."/>
            <person name="Watson M."/>
            <person name="Adriaenssens E.M."/>
            <person name="Foster-Nyarko E."/>
            <person name="Jarju S."/>
            <person name="Secka A."/>
            <person name="Antonio M."/>
            <person name="Oren A."/>
            <person name="Chaudhuri R.R."/>
            <person name="La Ragione R."/>
            <person name="Hildebrand F."/>
            <person name="Pallen M.J."/>
        </authorList>
    </citation>
    <scope>NUCLEOTIDE SEQUENCE</scope>
    <source>
        <strain evidence="2">CHK169-2315</strain>
    </source>
</reference>
<feature type="domain" description="PRC-barrel" evidence="1">
    <location>
        <begin position="3"/>
        <end position="78"/>
    </location>
</feature>
<dbReference type="PANTHER" id="PTHR40061:SF1">
    <property type="entry name" value="SPORULATION PROTEIN YLMC-RELATED"/>
    <property type="match status" value="1"/>
</dbReference>
<dbReference type="AlphaFoldDB" id="A0A9D1PKP6"/>
<protein>
    <submittedName>
        <fullName evidence="2">YlmC/YmxH family sporulation protein</fullName>
    </submittedName>
</protein>
<reference evidence="2" key="2">
    <citation type="submission" date="2021-04" db="EMBL/GenBank/DDBJ databases">
        <authorList>
            <person name="Gilroy R."/>
        </authorList>
    </citation>
    <scope>NUCLEOTIDE SEQUENCE</scope>
    <source>
        <strain evidence="2">CHK169-2315</strain>
    </source>
</reference>
<evidence type="ECO:0000259" key="1">
    <source>
        <dbReference type="Pfam" id="PF05239"/>
    </source>
</evidence>
<dbReference type="Gene3D" id="2.30.30.240">
    <property type="entry name" value="PRC-barrel domain"/>
    <property type="match status" value="1"/>
</dbReference>
<dbReference type="SUPFAM" id="SSF50346">
    <property type="entry name" value="PRC-barrel domain"/>
    <property type="match status" value="1"/>
</dbReference>
<dbReference type="Pfam" id="PF05239">
    <property type="entry name" value="PRC"/>
    <property type="match status" value="1"/>
</dbReference>
<name>A0A9D1PKP6_9BACI</name>
<accession>A0A9D1PKP6</accession>
<evidence type="ECO:0000313" key="3">
    <source>
        <dbReference type="Proteomes" id="UP000823937"/>
    </source>
</evidence>
<gene>
    <name evidence="2" type="ORF">H9895_03740</name>
</gene>
<sequence>MLLSEIQMKEVVVLESGKRLGYIQDIEIAENSGAIQSFIISDRQLRGAFFQKQEERKVMWDQIVTIGADIILVKEEKKEKENSD</sequence>
<dbReference type="Proteomes" id="UP000823937">
    <property type="component" value="Unassembled WGS sequence"/>
</dbReference>
<dbReference type="EMBL" id="DXHX01000050">
    <property type="protein sequence ID" value="HIV74176.1"/>
    <property type="molecule type" value="Genomic_DNA"/>
</dbReference>
<comment type="caution">
    <text evidence="2">The sequence shown here is derived from an EMBL/GenBank/DDBJ whole genome shotgun (WGS) entry which is preliminary data.</text>
</comment>
<evidence type="ECO:0000313" key="2">
    <source>
        <dbReference type="EMBL" id="HIV74176.1"/>
    </source>
</evidence>
<dbReference type="InterPro" id="IPR014238">
    <property type="entry name" value="Spore_YlmC/YmxH"/>
</dbReference>
<dbReference type="PANTHER" id="PTHR40061">
    <property type="entry name" value="SPORULATION PROTEIN YLMC-RELATED"/>
    <property type="match status" value="1"/>
</dbReference>
<dbReference type="InterPro" id="IPR011033">
    <property type="entry name" value="PRC_barrel-like_sf"/>
</dbReference>
<organism evidence="2 3">
    <name type="scientific">Candidatus Pseudogracilibacillus intestinigallinarum</name>
    <dbReference type="NCBI Taxonomy" id="2838742"/>
    <lineage>
        <taxon>Bacteria</taxon>
        <taxon>Bacillati</taxon>
        <taxon>Bacillota</taxon>
        <taxon>Bacilli</taxon>
        <taxon>Bacillales</taxon>
        <taxon>Bacillaceae</taxon>
        <taxon>Pseudogracilibacillus</taxon>
    </lineage>
</organism>
<dbReference type="InterPro" id="IPR027275">
    <property type="entry name" value="PRC-brl_dom"/>
</dbReference>
<dbReference type="NCBIfam" id="TIGR02888">
    <property type="entry name" value="spore_YlmC_YmxH"/>
    <property type="match status" value="1"/>
</dbReference>